<evidence type="ECO:0000256" key="4">
    <source>
        <dbReference type="ARBA" id="ARBA00022692"/>
    </source>
</evidence>
<evidence type="ECO:0000256" key="8">
    <source>
        <dbReference type="ARBA" id="ARBA00023136"/>
    </source>
</evidence>
<accession>A0A812SGV5</accession>
<evidence type="ECO:0008006" key="13">
    <source>
        <dbReference type="Google" id="ProtNLM"/>
    </source>
</evidence>
<dbReference type="GO" id="GO:0009247">
    <property type="term" value="P:glycolipid biosynthetic process"/>
    <property type="evidence" value="ECO:0007669"/>
    <property type="project" value="InterPro"/>
</dbReference>
<sequence length="394" mass="44800">MLARCMLQMAWHFAMLHSAWSYKLANLPLPVEVDVSEPTLASGSVGRDRPVTPVTRVVFMKLHSVGSGTLATILFHYADNHNLTSAAPGKYYPSHELYHSTVGPDVLSRMASEHPGSINIWPIHAVMDDALDLLVPGNVKIAFFRNPLDRVMSSMKHFLTFPKQVSIDNTSAGYRQLLNNQAPTAWCGKANPEALDKCCGPMAGQPMTEQLPLSQFHKLDYVMLQEHYDRSLLMLRRRLGWSLADVLYLSTHVNHMHNRRPEEQQLLDDIAAYLKSGSRTPWGERFVSNCIKGQEEEIYTAATKKFQTQWEAFSLAEQQEMREELRCFQNALRTLSSCCTRQEDVFCEMMKETSEEWYTRHGDVFVQPPMPYPGLQGSSLCRDEAMSALRCRSH</sequence>
<dbReference type="PANTHER" id="PTHR14647">
    <property type="entry name" value="GALACTOSE-3-O-SULFOTRANSFERASE"/>
    <property type="match status" value="1"/>
</dbReference>
<dbReference type="InterPro" id="IPR009729">
    <property type="entry name" value="Gal-3-0_sulfotransfrase"/>
</dbReference>
<keyword evidence="5" id="KW-0735">Signal-anchor</keyword>
<evidence type="ECO:0000256" key="2">
    <source>
        <dbReference type="ARBA" id="ARBA00008124"/>
    </source>
</evidence>
<comment type="similarity">
    <text evidence="2">Belongs to the galactose-3-O-sulfotransferase family.</text>
</comment>
<evidence type="ECO:0000256" key="9">
    <source>
        <dbReference type="ARBA" id="ARBA00023180"/>
    </source>
</evidence>
<evidence type="ECO:0000256" key="10">
    <source>
        <dbReference type="SAM" id="SignalP"/>
    </source>
</evidence>
<dbReference type="Proteomes" id="UP000604046">
    <property type="component" value="Unassembled WGS sequence"/>
</dbReference>
<keyword evidence="7" id="KW-0333">Golgi apparatus</keyword>
<comment type="caution">
    <text evidence="11">The sequence shown here is derived from an EMBL/GenBank/DDBJ whole genome shotgun (WGS) entry which is preliminary data.</text>
</comment>
<evidence type="ECO:0000256" key="7">
    <source>
        <dbReference type="ARBA" id="ARBA00023034"/>
    </source>
</evidence>
<keyword evidence="10" id="KW-0732">Signal</keyword>
<evidence type="ECO:0000256" key="5">
    <source>
        <dbReference type="ARBA" id="ARBA00022968"/>
    </source>
</evidence>
<feature type="chain" id="PRO_5032325423" description="Sulfotransferase domain-containing protein" evidence="10">
    <location>
        <begin position="22"/>
        <end position="394"/>
    </location>
</feature>
<evidence type="ECO:0000256" key="6">
    <source>
        <dbReference type="ARBA" id="ARBA00022989"/>
    </source>
</evidence>
<comment type="subcellular location">
    <subcellularLocation>
        <location evidence="1">Golgi apparatus membrane</location>
        <topology evidence="1">Single-pass type II membrane protein</topology>
    </subcellularLocation>
</comment>
<reference evidence="11" key="1">
    <citation type="submission" date="2021-02" db="EMBL/GenBank/DDBJ databases">
        <authorList>
            <person name="Dougan E. K."/>
            <person name="Rhodes N."/>
            <person name="Thang M."/>
            <person name="Chan C."/>
        </authorList>
    </citation>
    <scope>NUCLEOTIDE SEQUENCE</scope>
</reference>
<dbReference type="Pfam" id="PF06990">
    <property type="entry name" value="Gal-3-0_sulfotr"/>
    <property type="match status" value="1"/>
</dbReference>
<evidence type="ECO:0000313" key="12">
    <source>
        <dbReference type="Proteomes" id="UP000604046"/>
    </source>
</evidence>
<keyword evidence="12" id="KW-1185">Reference proteome</keyword>
<dbReference type="PANTHER" id="PTHR14647:SF87">
    <property type="entry name" value="PUTATIVE-RELATED"/>
    <property type="match status" value="1"/>
</dbReference>
<protein>
    <recommendedName>
        <fullName evidence="13">Sulfotransferase domain-containing protein</fullName>
    </recommendedName>
</protein>
<evidence type="ECO:0000313" key="11">
    <source>
        <dbReference type="EMBL" id="CAE7482856.1"/>
    </source>
</evidence>
<dbReference type="OrthoDB" id="514299at2759"/>
<gene>
    <name evidence="11" type="ORF">SNAT2548_LOCUS27107</name>
</gene>
<dbReference type="Gene3D" id="3.40.50.300">
    <property type="entry name" value="P-loop containing nucleotide triphosphate hydrolases"/>
    <property type="match status" value="1"/>
</dbReference>
<dbReference type="GO" id="GO:0000139">
    <property type="term" value="C:Golgi membrane"/>
    <property type="evidence" value="ECO:0007669"/>
    <property type="project" value="UniProtKB-SubCell"/>
</dbReference>
<proteinExistence type="inferred from homology"/>
<dbReference type="AlphaFoldDB" id="A0A812SGV5"/>
<evidence type="ECO:0000256" key="1">
    <source>
        <dbReference type="ARBA" id="ARBA00004323"/>
    </source>
</evidence>
<dbReference type="GO" id="GO:0001733">
    <property type="term" value="F:galactosylceramide sulfotransferase activity"/>
    <property type="evidence" value="ECO:0007669"/>
    <property type="project" value="InterPro"/>
</dbReference>
<feature type="signal peptide" evidence="10">
    <location>
        <begin position="1"/>
        <end position="21"/>
    </location>
</feature>
<name>A0A812SGV5_9DINO</name>
<evidence type="ECO:0000256" key="3">
    <source>
        <dbReference type="ARBA" id="ARBA00022679"/>
    </source>
</evidence>
<keyword evidence="4" id="KW-0812">Transmembrane</keyword>
<keyword evidence="9" id="KW-0325">Glycoprotein</keyword>
<keyword evidence="6" id="KW-1133">Transmembrane helix</keyword>
<organism evidence="11 12">
    <name type="scientific">Symbiodinium natans</name>
    <dbReference type="NCBI Taxonomy" id="878477"/>
    <lineage>
        <taxon>Eukaryota</taxon>
        <taxon>Sar</taxon>
        <taxon>Alveolata</taxon>
        <taxon>Dinophyceae</taxon>
        <taxon>Suessiales</taxon>
        <taxon>Symbiodiniaceae</taxon>
        <taxon>Symbiodinium</taxon>
    </lineage>
</organism>
<keyword evidence="8" id="KW-0472">Membrane</keyword>
<dbReference type="EMBL" id="CAJNDS010002454">
    <property type="protein sequence ID" value="CAE7482856.1"/>
    <property type="molecule type" value="Genomic_DNA"/>
</dbReference>
<dbReference type="InterPro" id="IPR027417">
    <property type="entry name" value="P-loop_NTPase"/>
</dbReference>
<keyword evidence="3" id="KW-0808">Transferase</keyword>